<evidence type="ECO:0000313" key="1">
    <source>
        <dbReference type="EMBL" id="KAF9521910.1"/>
    </source>
</evidence>
<keyword evidence="2" id="KW-1185">Reference proteome</keyword>
<feature type="non-terminal residue" evidence="1">
    <location>
        <position position="87"/>
    </location>
</feature>
<dbReference type="AlphaFoldDB" id="A0A9P6E3N6"/>
<dbReference type="OrthoDB" id="3267074at2759"/>
<comment type="caution">
    <text evidence="1">The sequence shown here is derived from an EMBL/GenBank/DDBJ whole genome shotgun (WGS) entry which is preliminary data.</text>
</comment>
<accession>A0A9P6E3N6</accession>
<feature type="non-terminal residue" evidence="1">
    <location>
        <position position="1"/>
    </location>
</feature>
<dbReference type="EMBL" id="MU157975">
    <property type="protein sequence ID" value="KAF9521910.1"/>
    <property type="molecule type" value="Genomic_DNA"/>
</dbReference>
<sequence length="87" mass="10220">IYQLRSEHAPLAKHLHRIGKADSPICQRCKIEDKSVHHFLVRCPAYRQQRNQLSQNAGYSATYMTNLLSDQKLQKHLIQYLGQTRQF</sequence>
<evidence type="ECO:0008006" key="3">
    <source>
        <dbReference type="Google" id="ProtNLM"/>
    </source>
</evidence>
<organism evidence="1 2">
    <name type="scientific">Crepidotus variabilis</name>
    <dbReference type="NCBI Taxonomy" id="179855"/>
    <lineage>
        <taxon>Eukaryota</taxon>
        <taxon>Fungi</taxon>
        <taxon>Dikarya</taxon>
        <taxon>Basidiomycota</taxon>
        <taxon>Agaricomycotina</taxon>
        <taxon>Agaricomycetes</taxon>
        <taxon>Agaricomycetidae</taxon>
        <taxon>Agaricales</taxon>
        <taxon>Agaricineae</taxon>
        <taxon>Crepidotaceae</taxon>
        <taxon>Crepidotus</taxon>
    </lineage>
</organism>
<dbReference type="Proteomes" id="UP000807306">
    <property type="component" value="Unassembled WGS sequence"/>
</dbReference>
<protein>
    <recommendedName>
        <fullName evidence="3">Reverse transcriptase</fullName>
    </recommendedName>
</protein>
<evidence type="ECO:0000313" key="2">
    <source>
        <dbReference type="Proteomes" id="UP000807306"/>
    </source>
</evidence>
<gene>
    <name evidence="1" type="ORF">CPB83DRAFT_748057</name>
</gene>
<proteinExistence type="predicted"/>
<name>A0A9P6E3N6_9AGAR</name>
<reference evidence="1" key="1">
    <citation type="submission" date="2020-11" db="EMBL/GenBank/DDBJ databases">
        <authorList>
            <consortium name="DOE Joint Genome Institute"/>
            <person name="Ahrendt S."/>
            <person name="Riley R."/>
            <person name="Andreopoulos W."/>
            <person name="Labutti K."/>
            <person name="Pangilinan J."/>
            <person name="Ruiz-Duenas F.J."/>
            <person name="Barrasa J.M."/>
            <person name="Sanchez-Garcia M."/>
            <person name="Camarero S."/>
            <person name="Miyauchi S."/>
            <person name="Serrano A."/>
            <person name="Linde D."/>
            <person name="Babiker R."/>
            <person name="Drula E."/>
            <person name="Ayuso-Fernandez I."/>
            <person name="Pacheco R."/>
            <person name="Padilla G."/>
            <person name="Ferreira P."/>
            <person name="Barriuso J."/>
            <person name="Kellner H."/>
            <person name="Castanera R."/>
            <person name="Alfaro M."/>
            <person name="Ramirez L."/>
            <person name="Pisabarro A.G."/>
            <person name="Kuo A."/>
            <person name="Tritt A."/>
            <person name="Lipzen A."/>
            <person name="He G."/>
            <person name="Yan M."/>
            <person name="Ng V."/>
            <person name="Cullen D."/>
            <person name="Martin F."/>
            <person name="Rosso M.-N."/>
            <person name="Henrissat B."/>
            <person name="Hibbett D."/>
            <person name="Martinez A.T."/>
            <person name="Grigoriev I.V."/>
        </authorList>
    </citation>
    <scope>NUCLEOTIDE SEQUENCE</scope>
    <source>
        <strain evidence="1">CBS 506.95</strain>
    </source>
</reference>